<protein>
    <submittedName>
        <fullName evidence="2">Uncharacterized protein</fullName>
    </submittedName>
</protein>
<feature type="region of interest" description="Disordered" evidence="1">
    <location>
        <begin position="54"/>
        <end position="74"/>
    </location>
</feature>
<feature type="non-terminal residue" evidence="2">
    <location>
        <position position="74"/>
    </location>
</feature>
<proteinExistence type="predicted"/>
<organism evidence="2 3">
    <name type="scientific">Sclerotinia nivalis</name>
    <dbReference type="NCBI Taxonomy" id="352851"/>
    <lineage>
        <taxon>Eukaryota</taxon>
        <taxon>Fungi</taxon>
        <taxon>Dikarya</taxon>
        <taxon>Ascomycota</taxon>
        <taxon>Pezizomycotina</taxon>
        <taxon>Leotiomycetes</taxon>
        <taxon>Helotiales</taxon>
        <taxon>Sclerotiniaceae</taxon>
        <taxon>Sclerotinia</taxon>
    </lineage>
</organism>
<evidence type="ECO:0000313" key="3">
    <source>
        <dbReference type="Proteomes" id="UP001152300"/>
    </source>
</evidence>
<dbReference type="AlphaFoldDB" id="A0A9X0DGB7"/>
<evidence type="ECO:0000256" key="1">
    <source>
        <dbReference type="SAM" id="MobiDB-lite"/>
    </source>
</evidence>
<evidence type="ECO:0000313" key="2">
    <source>
        <dbReference type="EMBL" id="KAJ8061410.1"/>
    </source>
</evidence>
<dbReference type="Proteomes" id="UP001152300">
    <property type="component" value="Unassembled WGS sequence"/>
</dbReference>
<reference evidence="2" key="1">
    <citation type="submission" date="2022-11" db="EMBL/GenBank/DDBJ databases">
        <title>Genome Resource of Sclerotinia nivalis Strain SnTB1, a Plant Pathogen Isolated from American Ginseng.</title>
        <authorList>
            <person name="Fan S."/>
        </authorList>
    </citation>
    <scope>NUCLEOTIDE SEQUENCE</scope>
    <source>
        <strain evidence="2">SnTB1</strain>
    </source>
</reference>
<comment type="caution">
    <text evidence="2">The sequence shown here is derived from an EMBL/GenBank/DDBJ whole genome shotgun (WGS) entry which is preliminary data.</text>
</comment>
<dbReference type="EMBL" id="JAPEIS010000012">
    <property type="protein sequence ID" value="KAJ8061410.1"/>
    <property type="molecule type" value="Genomic_DNA"/>
</dbReference>
<name>A0A9X0DGB7_9HELO</name>
<feature type="compositionally biased region" description="Basic and acidic residues" evidence="1">
    <location>
        <begin position="55"/>
        <end position="64"/>
    </location>
</feature>
<gene>
    <name evidence="2" type="ORF">OCU04_010466</name>
</gene>
<accession>A0A9X0DGB7</accession>
<sequence>MSRFSREYIVDTDDDIDDIQDDKSNMVDIVDTYQRSASVSASVSKGNIMVAFARKPNDEKKQETELNESGYDND</sequence>
<keyword evidence="3" id="KW-1185">Reference proteome</keyword>